<evidence type="ECO:0000313" key="4">
    <source>
        <dbReference type="Proteomes" id="UP000198661"/>
    </source>
</evidence>
<dbReference type="AlphaFoldDB" id="A0A1I2NR14"/>
<feature type="domain" description="DUF4064" evidence="2">
    <location>
        <begin position="2"/>
        <end position="79"/>
    </location>
</feature>
<dbReference type="InterPro" id="IPR025273">
    <property type="entry name" value="DUF4064"/>
</dbReference>
<accession>A0A1I2NR14</accession>
<feature type="transmembrane region" description="Helical" evidence="1">
    <location>
        <begin position="71"/>
        <end position="101"/>
    </location>
</feature>
<evidence type="ECO:0000256" key="1">
    <source>
        <dbReference type="SAM" id="Phobius"/>
    </source>
</evidence>
<keyword evidence="1" id="KW-1133">Transmembrane helix</keyword>
<dbReference type="Pfam" id="PF13273">
    <property type="entry name" value="DUF4064"/>
    <property type="match status" value="1"/>
</dbReference>
<feature type="transmembrane region" description="Helical" evidence="1">
    <location>
        <begin position="7"/>
        <end position="31"/>
    </location>
</feature>
<dbReference type="EMBL" id="FOOK01000014">
    <property type="protein sequence ID" value="SFG06158.1"/>
    <property type="molecule type" value="Genomic_DNA"/>
</dbReference>
<proteinExistence type="predicted"/>
<dbReference type="Proteomes" id="UP000198661">
    <property type="component" value="Unassembled WGS sequence"/>
</dbReference>
<evidence type="ECO:0000259" key="2">
    <source>
        <dbReference type="Pfam" id="PF13273"/>
    </source>
</evidence>
<keyword evidence="1" id="KW-0472">Membrane</keyword>
<protein>
    <recommendedName>
        <fullName evidence="2">DUF4064 domain-containing protein</fullName>
    </recommendedName>
</protein>
<name>A0A1I2NR14_9BACL</name>
<keyword evidence="4" id="KW-1185">Reference proteome</keyword>
<gene>
    <name evidence="3" type="ORF">SAMN04488025_11425</name>
</gene>
<reference evidence="4" key="1">
    <citation type="submission" date="2016-10" db="EMBL/GenBank/DDBJ databases">
        <authorList>
            <person name="Varghese N."/>
            <person name="Submissions S."/>
        </authorList>
    </citation>
    <scope>NUCLEOTIDE SEQUENCE [LARGE SCALE GENOMIC DNA]</scope>
    <source>
        <strain evidence="4">DSM 44945</strain>
    </source>
</reference>
<organism evidence="3 4">
    <name type="scientific">Planifilum fulgidum</name>
    <dbReference type="NCBI Taxonomy" id="201973"/>
    <lineage>
        <taxon>Bacteria</taxon>
        <taxon>Bacillati</taxon>
        <taxon>Bacillota</taxon>
        <taxon>Bacilli</taxon>
        <taxon>Bacillales</taxon>
        <taxon>Thermoactinomycetaceae</taxon>
        <taxon>Planifilum</taxon>
    </lineage>
</organism>
<keyword evidence="1" id="KW-0812">Transmembrane</keyword>
<evidence type="ECO:0000313" key="3">
    <source>
        <dbReference type="EMBL" id="SFG06158.1"/>
    </source>
</evidence>
<sequence>MNRTAEFILGLLGGIVGLFFSIGLTILGGLLTDFEMIMMVIGLLSVVFSVLGIVGSIIVKSKPKKGGILMLISAVGGSVCLIQLFAMSWLFLLIAGLMGIFRKGKTEKAIPR</sequence>
<feature type="transmembrane region" description="Helical" evidence="1">
    <location>
        <begin position="37"/>
        <end position="59"/>
    </location>
</feature>
<dbReference type="OrthoDB" id="2623361at2"/>
<dbReference type="RefSeq" id="WP_092038233.1">
    <property type="nucleotide sequence ID" value="NZ_FOOK01000014.1"/>
</dbReference>